<dbReference type="Gene3D" id="1.10.150.240">
    <property type="entry name" value="Putative phosphatase, domain 2"/>
    <property type="match status" value="1"/>
</dbReference>
<gene>
    <name evidence="1" type="ORF">HMPREF0080_01440</name>
</gene>
<dbReference type="SFLD" id="SFLDS00003">
    <property type="entry name" value="Haloacid_Dehalogenase"/>
    <property type="match status" value="1"/>
</dbReference>
<dbReference type="Proteomes" id="UP000005481">
    <property type="component" value="Unassembled WGS sequence"/>
</dbReference>
<dbReference type="PANTHER" id="PTHR43434">
    <property type="entry name" value="PHOSPHOGLYCOLATE PHOSPHATASE"/>
    <property type="match status" value="1"/>
</dbReference>
<evidence type="ECO:0000313" key="2">
    <source>
        <dbReference type="Proteomes" id="UP000005481"/>
    </source>
</evidence>
<dbReference type="SUPFAM" id="SSF56784">
    <property type="entry name" value="HAD-like"/>
    <property type="match status" value="1"/>
</dbReference>
<dbReference type="InterPro" id="IPR023198">
    <property type="entry name" value="PGP-like_dom2"/>
</dbReference>
<dbReference type="RefSeq" id="WP_006790408.1">
    <property type="nucleotide sequence ID" value="NZ_JH417599.1"/>
</dbReference>
<dbReference type="Gene3D" id="3.40.50.1000">
    <property type="entry name" value="HAD superfamily/HAD-like"/>
    <property type="match status" value="1"/>
</dbReference>
<dbReference type="PATRIC" id="fig|861450.3.peg.1330"/>
<protein>
    <recommendedName>
        <fullName evidence="3">Haloacid dehalogenase-like hydrolase</fullName>
    </recommendedName>
</protein>
<dbReference type="PANTHER" id="PTHR43434:SF1">
    <property type="entry name" value="PHOSPHOGLYCOLATE PHOSPHATASE"/>
    <property type="match status" value="1"/>
</dbReference>
<keyword evidence="2" id="KW-1185">Reference proteome</keyword>
<dbReference type="AlphaFoldDB" id="G9YIE8"/>
<dbReference type="GO" id="GO:0006281">
    <property type="term" value="P:DNA repair"/>
    <property type="evidence" value="ECO:0007669"/>
    <property type="project" value="TreeGrafter"/>
</dbReference>
<dbReference type="HOGENOM" id="CLU_045011_18_0_9"/>
<dbReference type="Pfam" id="PF13242">
    <property type="entry name" value="Hydrolase_like"/>
    <property type="match status" value="1"/>
</dbReference>
<dbReference type="SFLD" id="SFLDG01129">
    <property type="entry name" value="C1.5:_HAD__Beta-PGM__Phosphata"/>
    <property type="match status" value="1"/>
</dbReference>
<evidence type="ECO:0008006" key="3">
    <source>
        <dbReference type="Google" id="ProtNLM"/>
    </source>
</evidence>
<dbReference type="InterPro" id="IPR023214">
    <property type="entry name" value="HAD_sf"/>
</dbReference>
<dbReference type="OrthoDB" id="9781769at2"/>
<dbReference type="InterPro" id="IPR036412">
    <property type="entry name" value="HAD-like_sf"/>
</dbReference>
<reference evidence="1 2" key="1">
    <citation type="submission" date="2011-08" db="EMBL/GenBank/DDBJ databases">
        <authorList>
            <person name="Weinstock G."/>
            <person name="Sodergren E."/>
            <person name="Clifton S."/>
            <person name="Fulton L."/>
            <person name="Fulton B."/>
            <person name="Courtney L."/>
            <person name="Fronick C."/>
            <person name="Harrison M."/>
            <person name="Strong C."/>
            <person name="Farmer C."/>
            <person name="Delahaunty K."/>
            <person name="Markovic C."/>
            <person name="Hall O."/>
            <person name="Minx P."/>
            <person name="Tomlinson C."/>
            <person name="Mitreva M."/>
            <person name="Hou S."/>
            <person name="Chen J."/>
            <person name="Wollam A."/>
            <person name="Pepin K.H."/>
            <person name="Johnson M."/>
            <person name="Bhonagiri V."/>
            <person name="Zhang X."/>
            <person name="Suruliraj S."/>
            <person name="Warren W."/>
            <person name="Chinwalla A."/>
            <person name="Mardis E.R."/>
            <person name="Wilson R.K."/>
        </authorList>
    </citation>
    <scope>NUCLEOTIDE SEQUENCE [LARGE SCALE GENOMIC DNA]</scope>
    <source>
        <strain evidence="1 2">F0357</strain>
    </source>
</reference>
<evidence type="ECO:0000313" key="1">
    <source>
        <dbReference type="EMBL" id="EHM39751.1"/>
    </source>
</evidence>
<dbReference type="GO" id="GO:0008967">
    <property type="term" value="F:phosphoglycolate phosphatase activity"/>
    <property type="evidence" value="ECO:0007669"/>
    <property type="project" value="TreeGrafter"/>
</dbReference>
<proteinExistence type="predicted"/>
<dbReference type="EMBL" id="AGCJ01000060">
    <property type="protein sequence ID" value="EHM39751.1"/>
    <property type="molecule type" value="Genomic_DNA"/>
</dbReference>
<sequence length="228" mass="26007">MKLIYWDIDGTMINTGKAGMYAIYDVFHRLMGDDRAVPNISAGGRTDNYICQQLLYQARGVMPTDEEVFTFCREYERNLLLWLQKTREESAVLHNVRENLEHFDRDPDVVQLLMTGNSRVGAKMKLEVFGLDGYFDFEHSGFAETFYARDDLARNALMTAQAYWHDKIEDMYVIGDTVYDIRCGKAIGAKTVSVATGHYTGQALAEQEPWRLFPELPAPEVMSAVIHG</sequence>
<dbReference type="InterPro" id="IPR050155">
    <property type="entry name" value="HAD-like_hydrolase_sf"/>
</dbReference>
<name>G9YIE8_9FIRM</name>
<dbReference type="STRING" id="861450.HMPREF0080_01440"/>
<comment type="caution">
    <text evidence="1">The sequence shown here is derived from an EMBL/GenBank/DDBJ whole genome shotgun (WGS) entry which is preliminary data.</text>
</comment>
<accession>G9YIE8</accession>
<organism evidence="1 2">
    <name type="scientific">Anaeroglobus geminatus F0357</name>
    <dbReference type="NCBI Taxonomy" id="861450"/>
    <lineage>
        <taxon>Bacteria</taxon>
        <taxon>Bacillati</taxon>
        <taxon>Bacillota</taxon>
        <taxon>Negativicutes</taxon>
        <taxon>Veillonellales</taxon>
        <taxon>Veillonellaceae</taxon>
        <taxon>Anaeroglobus</taxon>
    </lineage>
</organism>
<dbReference type="eggNOG" id="COG0546">
    <property type="taxonomic scope" value="Bacteria"/>
</dbReference>